<comment type="caution">
    <text evidence="3">The sequence shown here is derived from an EMBL/GenBank/DDBJ whole genome shotgun (WGS) entry which is preliminary data.</text>
</comment>
<accession>A0ABR1C3U8</accession>
<feature type="region of interest" description="Disordered" evidence="1">
    <location>
        <begin position="171"/>
        <end position="231"/>
    </location>
</feature>
<gene>
    <name evidence="3" type="primary">Necator_chrII.g4400</name>
    <name evidence="3" type="ORF">RB195_016608</name>
</gene>
<feature type="compositionally biased region" description="Basic residues" evidence="1">
    <location>
        <begin position="118"/>
        <end position="130"/>
    </location>
</feature>
<feature type="region of interest" description="Disordered" evidence="1">
    <location>
        <begin position="88"/>
        <end position="142"/>
    </location>
</feature>
<protein>
    <submittedName>
        <fullName evidence="3">Uncharacterized protein</fullName>
    </submittedName>
</protein>
<keyword evidence="2" id="KW-0732">Signal</keyword>
<keyword evidence="4" id="KW-1185">Reference proteome</keyword>
<feature type="compositionally biased region" description="Polar residues" evidence="1">
    <location>
        <begin position="101"/>
        <end position="113"/>
    </location>
</feature>
<evidence type="ECO:0000313" key="4">
    <source>
        <dbReference type="Proteomes" id="UP001303046"/>
    </source>
</evidence>
<proteinExistence type="predicted"/>
<feature type="chain" id="PRO_5046772753" evidence="2">
    <location>
        <begin position="20"/>
        <end position="231"/>
    </location>
</feature>
<evidence type="ECO:0000256" key="2">
    <source>
        <dbReference type="SAM" id="SignalP"/>
    </source>
</evidence>
<feature type="compositionally biased region" description="Polar residues" evidence="1">
    <location>
        <begin position="200"/>
        <end position="214"/>
    </location>
</feature>
<dbReference type="Proteomes" id="UP001303046">
    <property type="component" value="Unassembled WGS sequence"/>
</dbReference>
<organism evidence="3 4">
    <name type="scientific">Necator americanus</name>
    <name type="common">Human hookworm</name>
    <dbReference type="NCBI Taxonomy" id="51031"/>
    <lineage>
        <taxon>Eukaryota</taxon>
        <taxon>Metazoa</taxon>
        <taxon>Ecdysozoa</taxon>
        <taxon>Nematoda</taxon>
        <taxon>Chromadorea</taxon>
        <taxon>Rhabditida</taxon>
        <taxon>Rhabditina</taxon>
        <taxon>Rhabditomorpha</taxon>
        <taxon>Strongyloidea</taxon>
        <taxon>Ancylostomatidae</taxon>
        <taxon>Bunostominae</taxon>
        <taxon>Necator</taxon>
    </lineage>
</organism>
<evidence type="ECO:0000256" key="1">
    <source>
        <dbReference type="SAM" id="MobiDB-lite"/>
    </source>
</evidence>
<sequence length="231" mass="24704">MLVAFFCALAPLIIACVVGACINFRKKKTDSPYALSKEKSPLVAGKSPTTDVNVSTANVATTGTKGSVSPRTRVSVAVVTGPPCSTTVASTAASTVKQPLKTVQKSNTKTVSASAEKLKKKPVKNNKTKKPLSGGSSEEVSTLKEDLGDIQLVRPKAKRKNIRELLREYRAPEIRSSEEGASESTKSTDDTLCGVESLKTDNQTSLAPRTSMETLSRRQMKHIHTNTGEVK</sequence>
<name>A0ABR1C3U8_NECAM</name>
<reference evidence="3 4" key="1">
    <citation type="submission" date="2023-08" db="EMBL/GenBank/DDBJ databases">
        <title>A Necator americanus chromosomal reference genome.</title>
        <authorList>
            <person name="Ilik V."/>
            <person name="Petrzelkova K.J."/>
            <person name="Pardy F."/>
            <person name="Fuh T."/>
            <person name="Niatou-Singa F.S."/>
            <person name="Gouil Q."/>
            <person name="Baker L."/>
            <person name="Ritchie M.E."/>
            <person name="Jex A.R."/>
            <person name="Gazzola D."/>
            <person name="Li H."/>
            <person name="Toshio Fujiwara R."/>
            <person name="Zhan B."/>
            <person name="Aroian R.V."/>
            <person name="Pafco B."/>
            <person name="Schwarz E.M."/>
        </authorList>
    </citation>
    <scope>NUCLEOTIDE SEQUENCE [LARGE SCALE GENOMIC DNA]</scope>
    <source>
        <strain evidence="3 4">Aroian</strain>
        <tissue evidence="3">Whole animal</tissue>
    </source>
</reference>
<dbReference type="EMBL" id="JAVFWL010000002">
    <property type="protein sequence ID" value="KAK6732327.1"/>
    <property type="molecule type" value="Genomic_DNA"/>
</dbReference>
<evidence type="ECO:0000313" key="3">
    <source>
        <dbReference type="EMBL" id="KAK6732327.1"/>
    </source>
</evidence>
<feature type="signal peptide" evidence="2">
    <location>
        <begin position="1"/>
        <end position="19"/>
    </location>
</feature>